<gene>
    <name evidence="2" type="ORF">E4656_13720</name>
</gene>
<name>A0A4Z0W7F4_9GAMM</name>
<accession>A0A4Z0W7F4</accession>
<protein>
    <recommendedName>
        <fullName evidence="1">Phage head morphogenesis domain-containing protein</fullName>
    </recommendedName>
</protein>
<evidence type="ECO:0000313" key="3">
    <source>
        <dbReference type="Proteomes" id="UP000297475"/>
    </source>
</evidence>
<evidence type="ECO:0000259" key="1">
    <source>
        <dbReference type="Pfam" id="PF04233"/>
    </source>
</evidence>
<organism evidence="2 3">
    <name type="scientific">Natronospirillum operosum</name>
    <dbReference type="NCBI Taxonomy" id="2759953"/>
    <lineage>
        <taxon>Bacteria</taxon>
        <taxon>Pseudomonadati</taxon>
        <taxon>Pseudomonadota</taxon>
        <taxon>Gammaproteobacteria</taxon>
        <taxon>Oceanospirillales</taxon>
        <taxon>Natronospirillaceae</taxon>
        <taxon>Natronospirillum</taxon>
    </lineage>
</organism>
<keyword evidence="3" id="KW-1185">Reference proteome</keyword>
<dbReference type="Proteomes" id="UP000297475">
    <property type="component" value="Unassembled WGS sequence"/>
</dbReference>
<dbReference type="EMBL" id="SRMF01000005">
    <property type="protein sequence ID" value="TGG92522.1"/>
    <property type="molecule type" value="Genomic_DNA"/>
</dbReference>
<sequence>MAVKYGSLPFEEAITFLRNKVSIPTERWTDVWRDQHDVGFMVAGATKADLINDLFQAVDKAASQGTTLETFRQDFDETVATYGWEYNGSRNWRTRVIYETNLRTAQQAGRHAQLTDPDVQARRPYWQYRHGGSADPRPEHLAWDGMVRPADDPIWDLISPPNDWGCSCKVMALSEADLESMGITVSKPLVLETYKHVNKATGEVTQVPVGVGPGWDYAPGRSVAARTRDHVAKKARRLPDALARRLMTSVSRAADRDPGPAPGDR</sequence>
<proteinExistence type="predicted"/>
<dbReference type="InterPro" id="IPR006528">
    <property type="entry name" value="Phage_head_morphogenesis_dom"/>
</dbReference>
<feature type="domain" description="Phage head morphogenesis" evidence="1">
    <location>
        <begin position="56"/>
        <end position="171"/>
    </location>
</feature>
<evidence type="ECO:0000313" key="2">
    <source>
        <dbReference type="EMBL" id="TGG92522.1"/>
    </source>
</evidence>
<dbReference type="AlphaFoldDB" id="A0A4Z0W7F4"/>
<dbReference type="OrthoDB" id="9813502at2"/>
<comment type="caution">
    <text evidence="2">The sequence shown here is derived from an EMBL/GenBank/DDBJ whole genome shotgun (WGS) entry which is preliminary data.</text>
</comment>
<reference evidence="2 3" key="1">
    <citation type="submission" date="2019-04" db="EMBL/GenBank/DDBJ databases">
        <title>Natronospirillum operosus gen. nov., sp. nov., a haloalkaliphilic satellite isolated from decaying biomass of laboratory culture of cyanobacterium Geitlerinema sp. and proposal of Natronospirillaceae fam. nov. and Saccharospirillaceae fam. nov.</title>
        <authorList>
            <person name="Kevbrin V."/>
            <person name="Boltyanskaya Y."/>
            <person name="Koziaeva V."/>
            <person name="Grouzdev D.S."/>
            <person name="Park M."/>
            <person name="Cho J."/>
        </authorList>
    </citation>
    <scope>NUCLEOTIDE SEQUENCE [LARGE SCALE GENOMIC DNA]</scope>
    <source>
        <strain evidence="2 3">G-116</strain>
    </source>
</reference>
<dbReference type="RefSeq" id="WP_135483855.1">
    <property type="nucleotide sequence ID" value="NZ_SRMF01000005.1"/>
</dbReference>
<dbReference type="Pfam" id="PF04233">
    <property type="entry name" value="Phage_Mu_F"/>
    <property type="match status" value="1"/>
</dbReference>